<protein>
    <recommendedName>
        <fullName evidence="3">HTH tetR-type domain-containing protein</fullName>
    </recommendedName>
</protein>
<dbReference type="PANTHER" id="PTHR30055">
    <property type="entry name" value="HTH-TYPE TRANSCRIPTIONAL REGULATOR RUTR"/>
    <property type="match status" value="1"/>
</dbReference>
<dbReference type="GO" id="GO:0000976">
    <property type="term" value="F:transcription cis-regulatory region binding"/>
    <property type="evidence" value="ECO:0007669"/>
    <property type="project" value="TreeGrafter"/>
</dbReference>
<dbReference type="EMBL" id="CP114014">
    <property type="protein sequence ID" value="XAY03331.1"/>
    <property type="molecule type" value="Genomic_DNA"/>
</dbReference>
<evidence type="ECO:0000259" key="3">
    <source>
        <dbReference type="PROSITE" id="PS50977"/>
    </source>
</evidence>
<organism evidence="4">
    <name type="scientific">Paraconexibacter sp. AEG42_29</name>
    <dbReference type="NCBI Taxonomy" id="2997339"/>
    <lineage>
        <taxon>Bacteria</taxon>
        <taxon>Bacillati</taxon>
        <taxon>Actinomycetota</taxon>
        <taxon>Thermoleophilia</taxon>
        <taxon>Solirubrobacterales</taxon>
        <taxon>Paraconexibacteraceae</taxon>
        <taxon>Paraconexibacter</taxon>
    </lineage>
</organism>
<feature type="domain" description="HTH tetR-type" evidence="3">
    <location>
        <begin position="11"/>
        <end position="71"/>
    </location>
</feature>
<dbReference type="AlphaFoldDB" id="A0AAU7AP20"/>
<dbReference type="Gene3D" id="1.10.10.60">
    <property type="entry name" value="Homeodomain-like"/>
    <property type="match status" value="1"/>
</dbReference>
<feature type="DNA-binding region" description="H-T-H motif" evidence="2">
    <location>
        <begin position="34"/>
        <end position="53"/>
    </location>
</feature>
<accession>A0AAU7AP20</accession>
<dbReference type="InterPro" id="IPR036271">
    <property type="entry name" value="Tet_transcr_reg_TetR-rel_C_sf"/>
</dbReference>
<dbReference type="GO" id="GO:0003700">
    <property type="term" value="F:DNA-binding transcription factor activity"/>
    <property type="evidence" value="ECO:0007669"/>
    <property type="project" value="TreeGrafter"/>
</dbReference>
<reference evidence="4" key="1">
    <citation type="submission" date="2022-12" db="EMBL/GenBank/DDBJ databases">
        <title>Paraconexibacter alkalitolerans sp. nov. and Baekduia alba sp. nov., isolated from soil and emended description of the genera Paraconexibacter (Chun et al., 2020) and Baekduia (An et al., 2020).</title>
        <authorList>
            <person name="Vieira S."/>
            <person name="Huber K.J."/>
            <person name="Geppert A."/>
            <person name="Wolf J."/>
            <person name="Neumann-Schaal M."/>
            <person name="Muesken M."/>
            <person name="Overmann J."/>
        </authorList>
    </citation>
    <scope>NUCLEOTIDE SEQUENCE</scope>
    <source>
        <strain evidence="4">AEG42_29</strain>
    </source>
</reference>
<dbReference type="SUPFAM" id="SSF46689">
    <property type="entry name" value="Homeodomain-like"/>
    <property type="match status" value="1"/>
</dbReference>
<dbReference type="PRINTS" id="PR00455">
    <property type="entry name" value="HTHTETR"/>
</dbReference>
<dbReference type="Pfam" id="PF00440">
    <property type="entry name" value="TetR_N"/>
    <property type="match status" value="1"/>
</dbReference>
<dbReference type="KEGG" id="parq:DSM112329_00144"/>
<dbReference type="Gene3D" id="1.10.357.10">
    <property type="entry name" value="Tetracycline Repressor, domain 2"/>
    <property type="match status" value="1"/>
</dbReference>
<dbReference type="PROSITE" id="PS01081">
    <property type="entry name" value="HTH_TETR_1"/>
    <property type="match status" value="1"/>
</dbReference>
<dbReference type="RefSeq" id="WP_354699886.1">
    <property type="nucleotide sequence ID" value="NZ_CP114014.1"/>
</dbReference>
<dbReference type="PANTHER" id="PTHR30055:SF226">
    <property type="entry name" value="HTH-TYPE TRANSCRIPTIONAL REGULATOR PKSA"/>
    <property type="match status" value="1"/>
</dbReference>
<name>A0AAU7AP20_9ACTN</name>
<proteinExistence type="predicted"/>
<sequence length="200" mass="20784">MSDAAATSGRATTRDRLLAAALELTREGGYAAASVAAIADRAGASRGALYRHWPGKGELYAELFRTVCSRELSAMQAAGADPALPTAVARAEAVLGTFCTRALRSPRLAWTLIAEPVHPLVEAERLVFRQRYREDLTLLLQAAVDDGEIPPQDAALTAAALVGALGEALVGPTSPLAAAPPDADAIVAALLVFVRRAVGC</sequence>
<dbReference type="InterPro" id="IPR023772">
    <property type="entry name" value="DNA-bd_HTH_TetR-type_CS"/>
</dbReference>
<dbReference type="InterPro" id="IPR001647">
    <property type="entry name" value="HTH_TetR"/>
</dbReference>
<evidence type="ECO:0000256" key="2">
    <source>
        <dbReference type="PROSITE-ProRule" id="PRU00335"/>
    </source>
</evidence>
<dbReference type="InterPro" id="IPR009057">
    <property type="entry name" value="Homeodomain-like_sf"/>
</dbReference>
<dbReference type="PROSITE" id="PS50977">
    <property type="entry name" value="HTH_TETR_2"/>
    <property type="match status" value="1"/>
</dbReference>
<dbReference type="InterPro" id="IPR050109">
    <property type="entry name" value="HTH-type_TetR-like_transc_reg"/>
</dbReference>
<evidence type="ECO:0000313" key="4">
    <source>
        <dbReference type="EMBL" id="XAY03331.1"/>
    </source>
</evidence>
<evidence type="ECO:0000256" key="1">
    <source>
        <dbReference type="ARBA" id="ARBA00023125"/>
    </source>
</evidence>
<gene>
    <name evidence="4" type="ORF">DSM112329_00144</name>
</gene>
<dbReference type="SUPFAM" id="SSF48498">
    <property type="entry name" value="Tetracyclin repressor-like, C-terminal domain"/>
    <property type="match status" value="1"/>
</dbReference>
<keyword evidence="1 2" id="KW-0238">DNA-binding</keyword>